<proteinExistence type="predicted"/>
<evidence type="ECO:0000256" key="1">
    <source>
        <dbReference type="ARBA" id="ARBA00022679"/>
    </source>
</evidence>
<sequence>MRIVFVLAGGAIAPTGGFRIIAGYANELCRRGHDVTLIAPKLVGAKPKTLRGKVRQAFFRSRFVTERNGPFLEEAEISVRVVEGKRVLSAEDFPDADIVIATWWETAEWINNLSDHYAKVHFVQGYEAFPYLPVDRVRAVYELPFRKIAVSQWLRSKLINEHASTGIEVIENAIDFEVFSTPEKKKQARPAVGFLYSVAAMKNSALAIEVCGRLKERFEDLRVLSFGSHKPRGPGKTPSWLEFSENPSPQKIREIYNACDVWLFTSDEEGFGLPILEAMAAGTPVVATRAGAAPQLVHEGNGVLVDADAATITNQTEKILNLGADDWGKMSEECLKTAQRRNWKDATDDFERVLKDTLIQTQAKLTKN</sequence>
<dbReference type="AlphaFoldDB" id="A0AAE9ZJX7"/>
<dbReference type="Gene3D" id="3.40.50.11090">
    <property type="match status" value="1"/>
</dbReference>
<keyword evidence="1" id="KW-0808">Transferase</keyword>
<dbReference type="Pfam" id="PF13692">
    <property type="entry name" value="Glyco_trans_1_4"/>
    <property type="match status" value="1"/>
</dbReference>
<protein>
    <submittedName>
        <fullName evidence="2">Glycosyltransferase family 4 protein</fullName>
    </submittedName>
</protein>
<gene>
    <name evidence="2" type="ORF">PUV54_04715</name>
</gene>
<dbReference type="PANTHER" id="PTHR46401:SF2">
    <property type="entry name" value="GLYCOSYLTRANSFERASE WBBK-RELATED"/>
    <property type="match status" value="1"/>
</dbReference>
<dbReference type="PANTHER" id="PTHR46401">
    <property type="entry name" value="GLYCOSYLTRANSFERASE WBBK-RELATED"/>
    <property type="match status" value="1"/>
</dbReference>
<evidence type="ECO:0000313" key="2">
    <source>
        <dbReference type="EMBL" id="WDI32496.1"/>
    </source>
</evidence>
<dbReference type="EMBL" id="CP118166">
    <property type="protein sequence ID" value="WDI32496.1"/>
    <property type="molecule type" value="Genomic_DNA"/>
</dbReference>
<name>A0AAE9ZJX7_9PROT</name>
<organism evidence="2 3">
    <name type="scientific">Hyphococcus flavus</name>
    <dbReference type="NCBI Taxonomy" id="1866326"/>
    <lineage>
        <taxon>Bacteria</taxon>
        <taxon>Pseudomonadati</taxon>
        <taxon>Pseudomonadota</taxon>
        <taxon>Alphaproteobacteria</taxon>
        <taxon>Parvularculales</taxon>
        <taxon>Parvularculaceae</taxon>
        <taxon>Hyphococcus</taxon>
    </lineage>
</organism>
<reference evidence="2" key="1">
    <citation type="submission" date="2023-02" db="EMBL/GenBank/DDBJ databases">
        <title>Genome sequence of Hyphococcus flavus.</title>
        <authorList>
            <person name="Rong J.-C."/>
            <person name="Zhao Q."/>
            <person name="Yi M."/>
            <person name="Wu J.-Y."/>
        </authorList>
    </citation>
    <scope>NUCLEOTIDE SEQUENCE</scope>
    <source>
        <strain evidence="2">MCCC 1K03223</strain>
    </source>
</reference>
<dbReference type="Gene3D" id="3.40.50.2000">
    <property type="entry name" value="Glycogen Phosphorylase B"/>
    <property type="match status" value="1"/>
</dbReference>
<dbReference type="RefSeq" id="WP_274494421.1">
    <property type="nucleotide sequence ID" value="NZ_CP118166.1"/>
</dbReference>
<dbReference type="CDD" id="cd03801">
    <property type="entry name" value="GT4_PimA-like"/>
    <property type="match status" value="1"/>
</dbReference>
<dbReference type="KEGG" id="hfl:PUV54_04715"/>
<evidence type="ECO:0000313" key="3">
    <source>
        <dbReference type="Proteomes" id="UP001214043"/>
    </source>
</evidence>
<keyword evidence="3" id="KW-1185">Reference proteome</keyword>
<dbReference type="SUPFAM" id="SSF53756">
    <property type="entry name" value="UDP-Glycosyltransferase/glycogen phosphorylase"/>
    <property type="match status" value="1"/>
</dbReference>
<dbReference type="Proteomes" id="UP001214043">
    <property type="component" value="Chromosome"/>
</dbReference>
<dbReference type="GO" id="GO:0009103">
    <property type="term" value="P:lipopolysaccharide biosynthetic process"/>
    <property type="evidence" value="ECO:0007669"/>
    <property type="project" value="TreeGrafter"/>
</dbReference>
<accession>A0AAE9ZJX7</accession>
<dbReference type="GO" id="GO:0016757">
    <property type="term" value="F:glycosyltransferase activity"/>
    <property type="evidence" value="ECO:0007669"/>
    <property type="project" value="TreeGrafter"/>
</dbReference>